<reference evidence="1 2" key="1">
    <citation type="submission" date="2018-09" db="EMBL/GenBank/DDBJ databases">
        <title>Isolation, diversity and antifungal activity of actinobacteria from wheat.</title>
        <authorList>
            <person name="Han C."/>
        </authorList>
    </citation>
    <scope>NUCLEOTIDE SEQUENCE [LARGE SCALE GENOMIC DNA]</scope>
    <source>
        <strain evidence="1 2">NEAU-YY265</strain>
    </source>
</reference>
<keyword evidence="2" id="KW-1185">Reference proteome</keyword>
<accession>A0A418KPG3</accession>
<evidence type="ECO:0000313" key="2">
    <source>
        <dbReference type="Proteomes" id="UP000284057"/>
    </source>
</evidence>
<dbReference type="EMBL" id="QUAL01000152">
    <property type="protein sequence ID" value="RIQ21263.1"/>
    <property type="molecule type" value="Genomic_DNA"/>
</dbReference>
<dbReference type="AlphaFoldDB" id="A0A418KPG3"/>
<name>A0A418KPG3_9ACTN</name>
<proteinExistence type="predicted"/>
<evidence type="ECO:0000313" key="1">
    <source>
        <dbReference type="EMBL" id="RIQ21263.1"/>
    </source>
</evidence>
<protein>
    <submittedName>
        <fullName evidence="1">Helix-turn-helix domain-containing protein</fullName>
    </submittedName>
</protein>
<dbReference type="Proteomes" id="UP000284057">
    <property type="component" value="Unassembled WGS sequence"/>
</dbReference>
<sequence>MIMPTKRPEARREQVRDLRDQGLSFREIGRRLGISHEMARRDARDAGLTALTPVPSGLSARGEAFWAHAIAVFELDAHEQELLTQVCRLLDRADALRDAVEQDGVIVTTPRGDRRPNPAIAEERQVSLAIGRLLVLLEIPADDGAVSTPTRTRARRAAEARWQGGA</sequence>
<gene>
    <name evidence="1" type="ORF">DY240_15690</name>
</gene>
<organism evidence="1 2">
    <name type="scientific">Jiangella rhizosphaerae</name>
    <dbReference type="NCBI Taxonomy" id="2293569"/>
    <lineage>
        <taxon>Bacteria</taxon>
        <taxon>Bacillati</taxon>
        <taxon>Actinomycetota</taxon>
        <taxon>Actinomycetes</taxon>
        <taxon>Jiangellales</taxon>
        <taxon>Jiangellaceae</taxon>
        <taxon>Jiangella</taxon>
    </lineage>
</organism>
<comment type="caution">
    <text evidence="1">The sequence shown here is derived from an EMBL/GenBank/DDBJ whole genome shotgun (WGS) entry which is preliminary data.</text>
</comment>